<keyword evidence="1" id="KW-0217">Developmental protein</keyword>
<reference evidence="4 5" key="1">
    <citation type="submission" date="2021-01" db="EMBL/GenBank/DDBJ databases">
        <title>Genomic Encyclopedia of Type Strains, Phase IV (KMG-IV): sequencing the most valuable type-strain genomes for metagenomic binning, comparative biology and taxonomic classification.</title>
        <authorList>
            <person name="Goeker M."/>
        </authorList>
    </citation>
    <scope>NUCLEOTIDE SEQUENCE [LARGE SCALE GENOMIC DNA]</scope>
    <source>
        <strain evidence="4 5">DSM 100968</strain>
    </source>
</reference>
<evidence type="ECO:0000259" key="3">
    <source>
        <dbReference type="Pfam" id="PF23988"/>
    </source>
</evidence>
<evidence type="ECO:0008006" key="6">
    <source>
        <dbReference type="Google" id="ProtNLM"/>
    </source>
</evidence>
<feature type="domain" description="DUF7309" evidence="3">
    <location>
        <begin position="140"/>
        <end position="307"/>
    </location>
</feature>
<dbReference type="Proteomes" id="UP000823201">
    <property type="component" value="Unassembled WGS sequence"/>
</dbReference>
<dbReference type="Pfam" id="PF22007">
    <property type="entry name" value="DUF6930"/>
    <property type="match status" value="1"/>
</dbReference>
<keyword evidence="5" id="KW-1185">Reference proteome</keyword>
<dbReference type="EMBL" id="JAFBEV010000004">
    <property type="protein sequence ID" value="MBM7657247.1"/>
    <property type="molecule type" value="Genomic_DNA"/>
</dbReference>
<evidence type="ECO:0000259" key="2">
    <source>
        <dbReference type="Pfam" id="PF22007"/>
    </source>
</evidence>
<evidence type="ECO:0000256" key="1">
    <source>
        <dbReference type="ARBA" id="ARBA00022473"/>
    </source>
</evidence>
<dbReference type="RefSeq" id="WP_205005587.1">
    <property type="nucleotide sequence ID" value="NZ_CBCRXA010000016.1"/>
</dbReference>
<accession>A0ABS2Q641</accession>
<protein>
    <recommendedName>
        <fullName evidence="6">YcaO domain-containing protein</fullName>
    </recommendedName>
</protein>
<dbReference type="PROSITE" id="PS00032">
    <property type="entry name" value="ANTENNAPEDIA"/>
    <property type="match status" value="1"/>
</dbReference>
<evidence type="ECO:0000313" key="5">
    <source>
        <dbReference type="Proteomes" id="UP000823201"/>
    </source>
</evidence>
<dbReference type="InterPro" id="IPR054216">
    <property type="entry name" value="DUF6930"/>
</dbReference>
<comment type="caution">
    <text evidence="4">The sequence shown here is derived from an EMBL/GenBank/DDBJ whole genome shotgun (WGS) entry which is preliminary data.</text>
</comment>
<feature type="domain" description="DUF6930" evidence="2">
    <location>
        <begin position="345"/>
        <end position="473"/>
    </location>
</feature>
<evidence type="ECO:0000313" key="4">
    <source>
        <dbReference type="EMBL" id="MBM7657247.1"/>
    </source>
</evidence>
<dbReference type="Pfam" id="PF23988">
    <property type="entry name" value="DUF7309"/>
    <property type="match status" value="1"/>
</dbReference>
<proteinExistence type="predicted"/>
<name>A0ABS2Q641_9BACL</name>
<sequence>MSNHPSEEMAAQLSCILQFTEFEAETRNPELYFVSDFLIEPGDKGTCRFYESDKKIDILLEIIKDDYEQAGPYCIGCGRGMISFLNTINSDENGTLFDEEEISSPSEAADVLNEFLDYYREGEEREPLQFSVKPEDEADWQYLVHQALNFADLEPWQWINSDQILVLDLPNYSERLYCCILGQMSNEYGVAIYVGDQGLQLIHRLFSDTEALDRPPLASVFNLSLCRPGTFPDEDRALFSILQMDTELESHWPMLRVQKPGYMPWLPQGEEISLFATILEKLSQIAHDYQNRAEEFPYYSHDTCFYRKYTVDGQDVETPVDDKIVPVVSDRYEWKDSEPWASKLELQKIKKTTRQNKSWIEVGGIFAPFSVAQQESEQPVFPWMQLAVEHSSGQPLHSDLIDDVQIVGKQEPFSQFAQDFLLQTIEKAGQRPSGILVNQQELYHSLRPLCRKLGIICNLSKHLPKIDDALDEIQYELENESAYE</sequence>
<dbReference type="InterPro" id="IPR055733">
    <property type="entry name" value="DUF7309"/>
</dbReference>
<gene>
    <name evidence="4" type="ORF">JOC27_000688</name>
</gene>
<dbReference type="InterPro" id="IPR001827">
    <property type="entry name" value="Homeobox_Antennapedia_CS"/>
</dbReference>
<organism evidence="4 5">
    <name type="scientific">Sporolactobacillus spathodeae</name>
    <dbReference type="NCBI Taxonomy" id="1465502"/>
    <lineage>
        <taxon>Bacteria</taxon>
        <taxon>Bacillati</taxon>
        <taxon>Bacillota</taxon>
        <taxon>Bacilli</taxon>
        <taxon>Bacillales</taxon>
        <taxon>Sporolactobacillaceae</taxon>
        <taxon>Sporolactobacillus</taxon>
    </lineage>
</organism>